<feature type="region of interest" description="Disordered" evidence="1">
    <location>
        <begin position="1"/>
        <end position="25"/>
    </location>
</feature>
<evidence type="ECO:0000313" key="3">
    <source>
        <dbReference type="Proteomes" id="UP001202961"/>
    </source>
</evidence>
<feature type="region of interest" description="Disordered" evidence="1">
    <location>
        <begin position="221"/>
        <end position="257"/>
    </location>
</feature>
<feature type="compositionally biased region" description="Acidic residues" evidence="1">
    <location>
        <begin position="221"/>
        <end position="240"/>
    </location>
</feature>
<proteinExistence type="predicted"/>
<sequence>MAKSEQQRQKKLARKKAKDRQKKQQIARQKQQLASLTGKMSAASNGRILHCMVGEFDQGMGSVVLARQAPSGLAAIAIFLLDTYCLGVKDIIATCRNPSEWGEVLQGMADRQGLKAVRPGIARGLVEATAEYAESLGLSPHPDYPKAQLLWGDVEAESVAGLYEFGRNGKPCYVAGPHDDAATQSLILGKLDKNLGRGNYNFVLGGPADGFSLLGSTFGEEDWGDDGVDDDDYEDEDDDPSSVVLGRVESRRIESDE</sequence>
<dbReference type="RefSeq" id="WP_250933080.1">
    <property type="nucleotide sequence ID" value="NZ_JAMQBK010000104.1"/>
</dbReference>
<evidence type="ECO:0000256" key="1">
    <source>
        <dbReference type="SAM" id="MobiDB-lite"/>
    </source>
</evidence>
<evidence type="ECO:0000313" key="2">
    <source>
        <dbReference type="EMBL" id="MCM2374861.1"/>
    </source>
</evidence>
<dbReference type="EMBL" id="JAMQBK010000104">
    <property type="protein sequence ID" value="MCM2374861.1"/>
    <property type="molecule type" value="Genomic_DNA"/>
</dbReference>
<dbReference type="Proteomes" id="UP001202961">
    <property type="component" value="Unassembled WGS sequence"/>
</dbReference>
<feature type="compositionally biased region" description="Basic and acidic residues" evidence="1">
    <location>
        <begin position="248"/>
        <end position="257"/>
    </location>
</feature>
<reference evidence="2 3" key="1">
    <citation type="journal article" date="2022" name="Syst. Appl. Microbiol.">
        <title>Rhodopirellula aestuarii sp. nov., a novel member of the genus Rhodopirellula isolated from brackish sediments collected in the Tagus River estuary, Portugal.</title>
        <authorList>
            <person name="Vitorino I.R."/>
            <person name="Klimek D."/>
            <person name="Calusinska M."/>
            <person name="Lobo-da-Cunha A."/>
            <person name="Vasconcelos V."/>
            <person name="Lage O.M."/>
        </authorList>
    </citation>
    <scope>NUCLEOTIDE SEQUENCE [LARGE SCALE GENOMIC DNA]</scope>
    <source>
        <strain evidence="2 3">ICT_H3.1</strain>
    </source>
</reference>
<name>A0ABT0UFD5_9BACT</name>
<organism evidence="2 3">
    <name type="scientific">Aporhodopirellula aestuarii</name>
    <dbReference type="NCBI Taxonomy" id="2950107"/>
    <lineage>
        <taxon>Bacteria</taxon>
        <taxon>Pseudomonadati</taxon>
        <taxon>Planctomycetota</taxon>
        <taxon>Planctomycetia</taxon>
        <taxon>Pirellulales</taxon>
        <taxon>Pirellulaceae</taxon>
        <taxon>Aporhodopirellula</taxon>
    </lineage>
</organism>
<protein>
    <submittedName>
        <fullName evidence="2">Uncharacterized protein</fullName>
    </submittedName>
</protein>
<keyword evidence="3" id="KW-1185">Reference proteome</keyword>
<gene>
    <name evidence="2" type="ORF">NB063_29920</name>
</gene>
<comment type="caution">
    <text evidence="2">The sequence shown here is derived from an EMBL/GenBank/DDBJ whole genome shotgun (WGS) entry which is preliminary data.</text>
</comment>
<feature type="compositionally biased region" description="Basic residues" evidence="1">
    <location>
        <begin position="9"/>
        <end position="25"/>
    </location>
</feature>
<accession>A0ABT0UFD5</accession>